<dbReference type="OrthoDB" id="3879479at2759"/>
<organism evidence="2 3">
    <name type="scientific">Friedmanniomyces endolithicus</name>
    <dbReference type="NCBI Taxonomy" id="329885"/>
    <lineage>
        <taxon>Eukaryota</taxon>
        <taxon>Fungi</taxon>
        <taxon>Dikarya</taxon>
        <taxon>Ascomycota</taxon>
        <taxon>Pezizomycotina</taxon>
        <taxon>Dothideomycetes</taxon>
        <taxon>Dothideomycetidae</taxon>
        <taxon>Mycosphaerellales</taxon>
        <taxon>Teratosphaeriaceae</taxon>
        <taxon>Friedmanniomyces</taxon>
    </lineage>
</organism>
<protein>
    <recommendedName>
        <fullName evidence="4">CBM1 domain-containing protein</fullName>
    </recommendedName>
</protein>
<proteinExistence type="predicted"/>
<evidence type="ECO:0000313" key="3">
    <source>
        <dbReference type="Proteomes" id="UP000310066"/>
    </source>
</evidence>
<gene>
    <name evidence="2" type="ORF">B0A54_04795</name>
</gene>
<evidence type="ECO:0008006" key="4">
    <source>
        <dbReference type="Google" id="ProtNLM"/>
    </source>
</evidence>
<dbReference type="EMBL" id="NAJP01000016">
    <property type="protein sequence ID" value="TKA44029.1"/>
    <property type="molecule type" value="Genomic_DNA"/>
</dbReference>
<evidence type="ECO:0000256" key="1">
    <source>
        <dbReference type="SAM" id="SignalP"/>
    </source>
</evidence>
<feature type="signal peptide" evidence="1">
    <location>
        <begin position="1"/>
        <end position="23"/>
    </location>
</feature>
<comment type="caution">
    <text evidence="2">The sequence shown here is derived from an EMBL/GenBank/DDBJ whole genome shotgun (WGS) entry which is preliminary data.</text>
</comment>
<sequence>MRLTPLPTLLSLLLPLLPPTTTASYAPAPIIHAIQQQILEPRPTTLSTITLTRTFHEIITTTVPPATPAHSTEAPVQTWYGGQKARGCDRTACASCRWWYGDCRRGEVGW</sequence>
<feature type="chain" id="PRO_5020759160" description="CBM1 domain-containing protein" evidence="1">
    <location>
        <begin position="24"/>
        <end position="110"/>
    </location>
</feature>
<keyword evidence="1" id="KW-0732">Signal</keyword>
<dbReference type="AlphaFoldDB" id="A0A4V5N8K8"/>
<accession>A0A4V5N8K8</accession>
<name>A0A4V5N8K8_9PEZI</name>
<dbReference type="Proteomes" id="UP000310066">
    <property type="component" value="Unassembled WGS sequence"/>
</dbReference>
<reference evidence="2 3" key="1">
    <citation type="submission" date="2017-03" db="EMBL/GenBank/DDBJ databases">
        <title>Genomes of endolithic fungi from Antarctica.</title>
        <authorList>
            <person name="Coleine C."/>
            <person name="Masonjones S."/>
            <person name="Stajich J.E."/>
        </authorList>
    </citation>
    <scope>NUCLEOTIDE SEQUENCE [LARGE SCALE GENOMIC DNA]</scope>
    <source>
        <strain evidence="2 3">CCFEE 5311</strain>
    </source>
</reference>
<evidence type="ECO:0000313" key="2">
    <source>
        <dbReference type="EMBL" id="TKA44029.1"/>
    </source>
</evidence>